<organism evidence="2 3">
    <name type="scientific">Maricaulis virginensis</name>
    <dbReference type="NCBI Taxonomy" id="144022"/>
    <lineage>
        <taxon>Bacteria</taxon>
        <taxon>Pseudomonadati</taxon>
        <taxon>Pseudomonadota</taxon>
        <taxon>Alphaproteobacteria</taxon>
        <taxon>Maricaulales</taxon>
        <taxon>Maricaulaceae</taxon>
        <taxon>Maricaulis</taxon>
    </lineage>
</organism>
<dbReference type="Pfam" id="PF13480">
    <property type="entry name" value="Acetyltransf_6"/>
    <property type="match status" value="1"/>
</dbReference>
<comment type="caution">
    <text evidence="2">The sequence shown here is derived from an EMBL/GenBank/DDBJ whole genome shotgun (WGS) entry which is preliminary data.</text>
</comment>
<dbReference type="Proteomes" id="UP001143486">
    <property type="component" value="Unassembled WGS sequence"/>
</dbReference>
<dbReference type="AlphaFoldDB" id="A0A9W6IMP2"/>
<protein>
    <recommendedName>
        <fullName evidence="1">BioF2-like acetyltransferase domain-containing protein</fullName>
    </recommendedName>
</protein>
<feature type="domain" description="BioF2-like acetyltransferase" evidence="1">
    <location>
        <begin position="155"/>
        <end position="297"/>
    </location>
</feature>
<keyword evidence="3" id="KW-1185">Reference proteome</keyword>
<sequence>MHVRIVSIGDMTGELVAKWNAWAAPRGRLISPYFRYEFTAAIARARSDVRIAVVEQDGEIAGFFPHHVAHDGVIRPVGAPMSDYQGVIARPDVQIPLERIVRACGGSAMVFDNWHCARGGCDRARRGRDGSVIVDLTGGSDAYFATRRAEYRDHFRKTARRQRAAERDVGPVRVVVGDADGSAFARLDAWKQAQYETTGKLNVFGIDWVRETLNDLRTLDTADFSGLTASLWFGDRLAAVEFGLRAGGVYHSWFPAYDPDLARYSPGLLLLHGLFEQAEEHGIERLDLGRGGLHYKKYYASYEVPLDQGRVLVPGLASTAIRSWEIAEKAAGVMPGSIAEMPARLRRRWSQVSAFQPRLAPRLASFAGSISR</sequence>
<dbReference type="SUPFAM" id="SSF55729">
    <property type="entry name" value="Acyl-CoA N-acyltransferases (Nat)"/>
    <property type="match status" value="1"/>
</dbReference>
<reference evidence="2" key="1">
    <citation type="journal article" date="2014" name="Int. J. Syst. Evol. Microbiol.">
        <title>Complete genome sequence of Corynebacterium casei LMG S-19264T (=DSM 44701T), isolated from a smear-ripened cheese.</title>
        <authorList>
            <consortium name="US DOE Joint Genome Institute (JGI-PGF)"/>
            <person name="Walter F."/>
            <person name="Albersmeier A."/>
            <person name="Kalinowski J."/>
            <person name="Ruckert C."/>
        </authorList>
    </citation>
    <scope>NUCLEOTIDE SEQUENCE</scope>
    <source>
        <strain evidence="2">VKM B-1513</strain>
    </source>
</reference>
<dbReference type="EMBL" id="BSFE01000003">
    <property type="protein sequence ID" value="GLK52010.1"/>
    <property type="molecule type" value="Genomic_DNA"/>
</dbReference>
<evidence type="ECO:0000259" key="1">
    <source>
        <dbReference type="Pfam" id="PF13480"/>
    </source>
</evidence>
<dbReference type="InterPro" id="IPR016181">
    <property type="entry name" value="Acyl_CoA_acyltransferase"/>
</dbReference>
<dbReference type="InterPro" id="IPR038740">
    <property type="entry name" value="BioF2-like_GNAT_dom"/>
</dbReference>
<dbReference type="RefSeq" id="WP_271186374.1">
    <property type="nucleotide sequence ID" value="NZ_BSFE01000003.1"/>
</dbReference>
<proteinExistence type="predicted"/>
<evidence type="ECO:0000313" key="2">
    <source>
        <dbReference type="EMBL" id="GLK52010.1"/>
    </source>
</evidence>
<evidence type="ECO:0000313" key="3">
    <source>
        <dbReference type="Proteomes" id="UP001143486"/>
    </source>
</evidence>
<name>A0A9W6IMP2_9PROT</name>
<gene>
    <name evidence="2" type="ORF">GCM10017621_15180</name>
</gene>
<reference evidence="2" key="2">
    <citation type="submission" date="2023-01" db="EMBL/GenBank/DDBJ databases">
        <authorList>
            <person name="Sun Q."/>
            <person name="Evtushenko L."/>
        </authorList>
    </citation>
    <scope>NUCLEOTIDE SEQUENCE</scope>
    <source>
        <strain evidence="2">VKM B-1513</strain>
    </source>
</reference>
<accession>A0A9W6IMP2</accession>
<dbReference type="Gene3D" id="3.40.630.30">
    <property type="match status" value="1"/>
</dbReference>